<evidence type="ECO:0000313" key="1">
    <source>
        <dbReference type="EMBL" id="MBO1081839.1"/>
    </source>
</evidence>
<comment type="caution">
    <text evidence="1">The sequence shown here is derived from an EMBL/GenBank/DDBJ whole genome shotgun (WGS) entry which is preliminary data.</text>
</comment>
<accession>A0ABS3KWM4</accession>
<name>A0ABS3KWM4_9PROT</name>
<dbReference type="EMBL" id="JACTNG010000023">
    <property type="protein sequence ID" value="MBO1081839.1"/>
    <property type="molecule type" value="Genomic_DNA"/>
</dbReference>
<sequence>MSKVRRTTRRRIAAGADDHLNLADLALVRLDNGLGVLDALLNDVRAPNSPWFRQLSYVIDTIERQRDEAAEALSQAIEDLAGERAGGRTA</sequence>
<dbReference type="RefSeq" id="WP_207420026.1">
    <property type="nucleotide sequence ID" value="NZ_CP061184.1"/>
</dbReference>
<reference evidence="1 2" key="1">
    <citation type="submission" date="2020-09" db="EMBL/GenBank/DDBJ databases">
        <title>Roseomonas.</title>
        <authorList>
            <person name="Zhu W."/>
        </authorList>
    </citation>
    <scope>NUCLEOTIDE SEQUENCE [LARGE SCALE GENOMIC DNA]</scope>
    <source>
        <strain evidence="1 2">573</strain>
    </source>
</reference>
<evidence type="ECO:0000313" key="2">
    <source>
        <dbReference type="Proteomes" id="UP001518989"/>
    </source>
</evidence>
<gene>
    <name evidence="1" type="ORF">IAI61_22690</name>
</gene>
<organism evidence="1 2">
    <name type="scientific">Roseomonas haemaphysalidis</name>
    <dbReference type="NCBI Taxonomy" id="2768162"/>
    <lineage>
        <taxon>Bacteria</taxon>
        <taxon>Pseudomonadati</taxon>
        <taxon>Pseudomonadota</taxon>
        <taxon>Alphaproteobacteria</taxon>
        <taxon>Acetobacterales</taxon>
        <taxon>Roseomonadaceae</taxon>
        <taxon>Roseomonas</taxon>
    </lineage>
</organism>
<proteinExistence type="predicted"/>
<keyword evidence="2" id="KW-1185">Reference proteome</keyword>
<dbReference type="Proteomes" id="UP001518989">
    <property type="component" value="Unassembled WGS sequence"/>
</dbReference>
<protein>
    <submittedName>
        <fullName evidence="1">Uncharacterized protein</fullName>
    </submittedName>
</protein>